<dbReference type="Pfam" id="PF00076">
    <property type="entry name" value="RRM_1"/>
    <property type="match status" value="1"/>
</dbReference>
<dbReference type="PROSITE" id="PS50102">
    <property type="entry name" value="RRM"/>
    <property type="match status" value="1"/>
</dbReference>
<keyword evidence="5" id="KW-1185">Reference proteome</keyword>
<reference evidence="4 5" key="1">
    <citation type="submission" date="2023-05" db="EMBL/GenBank/DDBJ databases">
        <title>A 100% complete, gapless, phased diploid assembly of the Scenedesmus obliquus UTEX 3031 genome.</title>
        <authorList>
            <person name="Biondi T.C."/>
            <person name="Hanschen E.R."/>
            <person name="Kwon T."/>
            <person name="Eng W."/>
            <person name="Kruse C.P.S."/>
            <person name="Koehler S.I."/>
            <person name="Kunde Y."/>
            <person name="Gleasner C.D."/>
            <person name="You Mak K.T."/>
            <person name="Polle J."/>
            <person name="Hovde B.T."/>
            <person name="Starkenburg S.R."/>
        </authorList>
    </citation>
    <scope>NUCLEOTIDE SEQUENCE [LARGE SCALE GENOMIC DNA]</scope>
    <source>
        <strain evidence="4 5">DOE0152z</strain>
    </source>
</reference>
<dbReference type="Gene3D" id="3.30.70.330">
    <property type="match status" value="1"/>
</dbReference>
<gene>
    <name evidence="4" type="ORF">OEZ85_005306</name>
</gene>
<evidence type="ECO:0000313" key="4">
    <source>
        <dbReference type="EMBL" id="WIA20969.1"/>
    </source>
</evidence>
<feature type="region of interest" description="Disordered" evidence="2">
    <location>
        <begin position="114"/>
        <end position="156"/>
    </location>
</feature>
<dbReference type="InterPro" id="IPR012677">
    <property type="entry name" value="Nucleotide-bd_a/b_plait_sf"/>
</dbReference>
<protein>
    <recommendedName>
        <fullName evidence="3">RRM domain-containing protein</fullName>
    </recommendedName>
</protein>
<name>A0ABY8UHW4_TETOB</name>
<evidence type="ECO:0000313" key="5">
    <source>
        <dbReference type="Proteomes" id="UP001244341"/>
    </source>
</evidence>
<evidence type="ECO:0000256" key="2">
    <source>
        <dbReference type="SAM" id="MobiDB-lite"/>
    </source>
</evidence>
<dbReference type="SMART" id="SM00360">
    <property type="entry name" value="RRM"/>
    <property type="match status" value="1"/>
</dbReference>
<dbReference type="PANTHER" id="PTHR48034">
    <property type="entry name" value="TRANSFORMER-2 SEX-DETERMINING PROTEIN-RELATED"/>
    <property type="match status" value="1"/>
</dbReference>
<feature type="compositionally biased region" description="Gly residues" evidence="2">
    <location>
        <begin position="131"/>
        <end position="143"/>
    </location>
</feature>
<dbReference type="EMBL" id="CP126219">
    <property type="protein sequence ID" value="WIA20969.1"/>
    <property type="molecule type" value="Genomic_DNA"/>
</dbReference>
<evidence type="ECO:0000259" key="3">
    <source>
        <dbReference type="PROSITE" id="PS50102"/>
    </source>
</evidence>
<dbReference type="Proteomes" id="UP001244341">
    <property type="component" value="Chromosome 12b"/>
</dbReference>
<feature type="compositionally biased region" description="Basic and acidic residues" evidence="2">
    <location>
        <begin position="118"/>
        <end position="130"/>
    </location>
</feature>
<dbReference type="InterPro" id="IPR000504">
    <property type="entry name" value="RRM_dom"/>
</dbReference>
<proteinExistence type="predicted"/>
<dbReference type="InterPro" id="IPR050441">
    <property type="entry name" value="RBM"/>
</dbReference>
<dbReference type="SUPFAM" id="SSF54928">
    <property type="entry name" value="RNA-binding domain, RBD"/>
    <property type="match status" value="1"/>
</dbReference>
<accession>A0ABY8UHW4</accession>
<organism evidence="4 5">
    <name type="scientific">Tetradesmus obliquus</name>
    <name type="common">Green alga</name>
    <name type="synonym">Acutodesmus obliquus</name>
    <dbReference type="NCBI Taxonomy" id="3088"/>
    <lineage>
        <taxon>Eukaryota</taxon>
        <taxon>Viridiplantae</taxon>
        <taxon>Chlorophyta</taxon>
        <taxon>core chlorophytes</taxon>
        <taxon>Chlorophyceae</taxon>
        <taxon>CS clade</taxon>
        <taxon>Sphaeropleales</taxon>
        <taxon>Scenedesmaceae</taxon>
        <taxon>Tetradesmus</taxon>
    </lineage>
</organism>
<evidence type="ECO:0000256" key="1">
    <source>
        <dbReference type="PROSITE-ProRule" id="PRU00176"/>
    </source>
</evidence>
<feature type="domain" description="RRM" evidence="3">
    <location>
        <begin position="44"/>
        <end position="120"/>
    </location>
</feature>
<sequence>MQSLAPLIKAGLGMGPAAVGQALPAAATAALPLLQRLFSTGTTKRLYVGNLNFQTKAEQLAQHFGAYGSVQDVVIPLDNMGRSRGYAFVEMDTEGAESAVGSLNQSDFMGRTIWVNEARPREERPPRGERGGYGGGRGGGRGGNRQRQQQDDWEQQ</sequence>
<keyword evidence="1" id="KW-0694">RNA-binding</keyword>
<dbReference type="InterPro" id="IPR035979">
    <property type="entry name" value="RBD_domain_sf"/>
</dbReference>